<evidence type="ECO:0000313" key="2">
    <source>
        <dbReference type="EMBL" id="CEK53521.1"/>
    </source>
</evidence>
<organism evidence="2">
    <name type="scientific">Arion vulgaris</name>
    <dbReference type="NCBI Taxonomy" id="1028688"/>
    <lineage>
        <taxon>Eukaryota</taxon>
        <taxon>Metazoa</taxon>
        <taxon>Spiralia</taxon>
        <taxon>Lophotrochozoa</taxon>
        <taxon>Mollusca</taxon>
        <taxon>Gastropoda</taxon>
        <taxon>Heterobranchia</taxon>
        <taxon>Euthyneura</taxon>
        <taxon>Panpulmonata</taxon>
        <taxon>Eupulmonata</taxon>
        <taxon>Stylommatophora</taxon>
        <taxon>Helicina</taxon>
        <taxon>Arionoidea</taxon>
        <taxon>Arionidae</taxon>
        <taxon>Arion</taxon>
    </lineage>
</organism>
<name>A0A0B6YCH2_9EUPU</name>
<feature type="compositionally biased region" description="Basic and acidic residues" evidence="1">
    <location>
        <begin position="66"/>
        <end position="80"/>
    </location>
</feature>
<proteinExistence type="predicted"/>
<sequence length="93" mass="10532">AFSKLLTSNAVHKWSMEIQEGIFNMLGLLVELVVASLKQESVHPVLMDGLKLAFSPDTEFQTKNQSKRDSRTTWEERFENSELPAVIPPSTQK</sequence>
<evidence type="ECO:0000256" key="1">
    <source>
        <dbReference type="SAM" id="MobiDB-lite"/>
    </source>
</evidence>
<accession>A0A0B6YCH2</accession>
<feature type="region of interest" description="Disordered" evidence="1">
    <location>
        <begin position="61"/>
        <end position="93"/>
    </location>
</feature>
<feature type="non-terminal residue" evidence="2">
    <location>
        <position position="1"/>
    </location>
</feature>
<reference evidence="2" key="1">
    <citation type="submission" date="2014-12" db="EMBL/GenBank/DDBJ databases">
        <title>Insight into the proteome of Arion vulgaris.</title>
        <authorList>
            <person name="Aradska J."/>
            <person name="Bulat T."/>
            <person name="Smidak R."/>
            <person name="Sarate P."/>
            <person name="Gangsoo J."/>
            <person name="Sialana F."/>
            <person name="Bilban M."/>
            <person name="Lubec G."/>
        </authorList>
    </citation>
    <scope>NUCLEOTIDE SEQUENCE</scope>
    <source>
        <tissue evidence="2">Skin</tissue>
    </source>
</reference>
<protein>
    <submittedName>
        <fullName evidence="2">Uncharacterized protein</fullName>
    </submittedName>
</protein>
<dbReference type="EMBL" id="HACG01006656">
    <property type="protein sequence ID" value="CEK53521.1"/>
    <property type="molecule type" value="Transcribed_RNA"/>
</dbReference>
<dbReference type="AlphaFoldDB" id="A0A0B6YCH2"/>
<feature type="non-terminal residue" evidence="2">
    <location>
        <position position="93"/>
    </location>
</feature>
<gene>
    <name evidence="2" type="primary">ORF20583</name>
</gene>